<dbReference type="OrthoDB" id="406156at2759"/>
<dbReference type="EMBL" id="BFAD01000017">
    <property type="protein sequence ID" value="GBE89758.1"/>
    <property type="molecule type" value="Genomic_DNA"/>
</dbReference>
<dbReference type="GO" id="GO:0046872">
    <property type="term" value="F:metal ion binding"/>
    <property type="evidence" value="ECO:0007669"/>
    <property type="project" value="UniProtKB-KW"/>
</dbReference>
<dbReference type="InterPro" id="IPR027443">
    <property type="entry name" value="IPNS-like_sf"/>
</dbReference>
<dbReference type="PRINTS" id="PR00682">
    <property type="entry name" value="IPNSYNTHASE"/>
</dbReference>
<dbReference type="GO" id="GO:0016491">
    <property type="term" value="F:oxidoreductase activity"/>
    <property type="evidence" value="ECO:0007669"/>
    <property type="project" value="UniProtKB-KW"/>
</dbReference>
<gene>
    <name evidence="3" type="ORF">SCP_1700830</name>
</gene>
<dbReference type="Proteomes" id="UP000287166">
    <property type="component" value="Unassembled WGS sequence"/>
</dbReference>
<keyword evidence="1" id="KW-0560">Oxidoreductase</keyword>
<keyword evidence="1" id="KW-0408">Iron</keyword>
<feature type="domain" description="Fe2OG dioxygenase" evidence="2">
    <location>
        <begin position="185"/>
        <end position="293"/>
    </location>
</feature>
<dbReference type="SUPFAM" id="SSF51197">
    <property type="entry name" value="Clavaminate synthase-like"/>
    <property type="match status" value="1"/>
</dbReference>
<dbReference type="GeneID" id="38786675"/>
<comment type="similarity">
    <text evidence="1">Belongs to the iron/ascorbate-dependent oxidoreductase family.</text>
</comment>
<dbReference type="PROSITE" id="PS51471">
    <property type="entry name" value="FE2OG_OXY"/>
    <property type="match status" value="1"/>
</dbReference>
<dbReference type="InterPro" id="IPR026992">
    <property type="entry name" value="DIOX_N"/>
</dbReference>
<dbReference type="PANTHER" id="PTHR47990">
    <property type="entry name" value="2-OXOGLUTARATE (2OG) AND FE(II)-DEPENDENT OXYGENASE SUPERFAMILY PROTEIN-RELATED"/>
    <property type="match status" value="1"/>
</dbReference>
<dbReference type="Gene3D" id="2.60.120.330">
    <property type="entry name" value="B-lactam Antibiotic, Isopenicillin N Synthase, Chain"/>
    <property type="match status" value="1"/>
</dbReference>
<dbReference type="InterPro" id="IPR005123">
    <property type="entry name" value="Oxoglu/Fe-dep_dioxygenase_dom"/>
</dbReference>
<evidence type="ECO:0000259" key="2">
    <source>
        <dbReference type="PROSITE" id="PS51471"/>
    </source>
</evidence>
<evidence type="ECO:0000313" key="4">
    <source>
        <dbReference type="Proteomes" id="UP000287166"/>
    </source>
</evidence>
<proteinExistence type="inferred from homology"/>
<dbReference type="Pfam" id="PF03171">
    <property type="entry name" value="2OG-FeII_Oxy"/>
    <property type="match status" value="1"/>
</dbReference>
<keyword evidence="4" id="KW-1185">Reference proteome</keyword>
<dbReference type="STRING" id="139825.A0A401H5N5"/>
<dbReference type="Pfam" id="PF14226">
    <property type="entry name" value="DIOX_N"/>
    <property type="match status" value="1"/>
</dbReference>
<name>A0A401H5N5_9APHY</name>
<reference evidence="3 4" key="1">
    <citation type="journal article" date="2018" name="Sci. Rep.">
        <title>Genome sequence of the cauliflower mushroom Sparassis crispa (Hanabiratake) and its association with beneficial usage.</title>
        <authorList>
            <person name="Kiyama R."/>
            <person name="Furutani Y."/>
            <person name="Kawaguchi K."/>
            <person name="Nakanishi T."/>
        </authorList>
    </citation>
    <scope>NUCLEOTIDE SEQUENCE [LARGE SCALE GENOMIC DNA]</scope>
</reference>
<dbReference type="RefSeq" id="XP_027620671.1">
    <property type="nucleotide sequence ID" value="XM_027764870.1"/>
</dbReference>
<evidence type="ECO:0000256" key="1">
    <source>
        <dbReference type="RuleBase" id="RU003682"/>
    </source>
</evidence>
<dbReference type="InParanoid" id="A0A401H5N5"/>
<protein>
    <recommendedName>
        <fullName evidence="2">Fe2OG dioxygenase domain-containing protein</fullName>
    </recommendedName>
</protein>
<organism evidence="3 4">
    <name type="scientific">Sparassis crispa</name>
    <dbReference type="NCBI Taxonomy" id="139825"/>
    <lineage>
        <taxon>Eukaryota</taxon>
        <taxon>Fungi</taxon>
        <taxon>Dikarya</taxon>
        <taxon>Basidiomycota</taxon>
        <taxon>Agaricomycotina</taxon>
        <taxon>Agaricomycetes</taxon>
        <taxon>Polyporales</taxon>
        <taxon>Sparassidaceae</taxon>
        <taxon>Sparassis</taxon>
    </lineage>
</organism>
<accession>A0A401H5N5</accession>
<sequence>MPSTILPPVRHHVPPTRTKENLDYADLAVIDLSKAHTPEGRALLAIELCDAIAAQGFFYAINHGYTQAQNDRMFDIANVPFSLADEEKRLYTGNVKESGTYQGFKPRQLWHIDGGVHDQVEHYNINRDVTKRQHPKAMRPFLPEIEAFAQFNHYSVVHTILRLLALGLGLPEDSLVDQHNFSTAGESSVRFMNYYPRTGDEETKTNNVWLKGHTDIGSITVLWSQPIAGLQILSPDGKWRWIKHIDNALVINAGDALELLSGGAYKATIHRVVQPPPDQCACPRLGVFYFAMPDDGVRLVPHARSSVGGGECVGAPTMEAWRKGRTAAYGLVPLRRRADGVEEETVEGVVVRHYN</sequence>
<dbReference type="AlphaFoldDB" id="A0A401H5N5"/>
<comment type="caution">
    <text evidence="3">The sequence shown here is derived from an EMBL/GenBank/DDBJ whole genome shotgun (WGS) entry which is preliminary data.</text>
</comment>
<keyword evidence="1" id="KW-0479">Metal-binding</keyword>
<dbReference type="InterPro" id="IPR050231">
    <property type="entry name" value="Iron_ascorbate_oxido_reductase"/>
</dbReference>
<evidence type="ECO:0000313" key="3">
    <source>
        <dbReference type="EMBL" id="GBE89758.1"/>
    </source>
</evidence>
<dbReference type="InterPro" id="IPR044861">
    <property type="entry name" value="IPNS-like_FE2OG_OXY"/>
</dbReference>